<dbReference type="RefSeq" id="WP_279964025.1">
    <property type="nucleotide sequence ID" value="NZ_CP122537.1"/>
</dbReference>
<dbReference type="SUPFAM" id="SSF51695">
    <property type="entry name" value="PLC-like phosphodiesterases"/>
    <property type="match status" value="1"/>
</dbReference>
<dbReference type="Proteomes" id="UP001243420">
    <property type="component" value="Chromosome"/>
</dbReference>
<evidence type="ECO:0000259" key="1">
    <source>
        <dbReference type="PROSITE" id="PS51704"/>
    </source>
</evidence>
<name>A0ABY8LBM3_9RHOB</name>
<gene>
    <name evidence="2" type="ORF">P8627_10355</name>
</gene>
<dbReference type="PROSITE" id="PS51704">
    <property type="entry name" value="GP_PDE"/>
    <property type="match status" value="1"/>
</dbReference>
<sequence>MSLPPGFLAGPIAHRALHDRAAGRPENSRAAIRAALARGLAIEIDVQISADGVAMVFHDDRLDRLTAVQGPVDARDAAALGRIRLTGGDEGIPTLREVLALVAGRVPLLIEVKDRDGAMGPGIGPLEDAVIADLAGYDGPVAVMSFNPHSVDHIRRHAPHLPRGLVTSAYHAQHWPGLSDATRARLRAMPDLDRIGAQFISHEAADLASPHVARAKAAGLPVLCWTVRSAAQAAEARRIADQVTFEGYLP</sequence>
<accession>A0ABY8LBM3</accession>
<dbReference type="InterPro" id="IPR017946">
    <property type="entry name" value="PLC-like_Pdiesterase_TIM-brl"/>
</dbReference>
<dbReference type="PANTHER" id="PTHR46211">
    <property type="entry name" value="GLYCEROPHOSPHORYL DIESTER PHOSPHODIESTERASE"/>
    <property type="match status" value="1"/>
</dbReference>
<dbReference type="Pfam" id="PF03009">
    <property type="entry name" value="GDPD"/>
    <property type="match status" value="1"/>
</dbReference>
<dbReference type="PANTHER" id="PTHR46211:SF1">
    <property type="entry name" value="GLYCEROPHOSPHODIESTER PHOSPHODIESTERASE, CYTOPLASMIC"/>
    <property type="match status" value="1"/>
</dbReference>
<reference evidence="2 3" key="1">
    <citation type="submission" date="2023-04" db="EMBL/GenBank/DDBJ databases">
        <title>Jannaschia ovalis sp. nov., a marine bacterium isolated from sea tidal flat.</title>
        <authorList>
            <person name="Kwon D.Y."/>
            <person name="Kim J.-J."/>
        </authorList>
    </citation>
    <scope>NUCLEOTIDE SEQUENCE [LARGE SCALE GENOMIC DNA]</scope>
    <source>
        <strain evidence="2 3">GRR-S6-38</strain>
    </source>
</reference>
<organism evidence="2 3">
    <name type="scientific">Jannaschia ovalis</name>
    <dbReference type="NCBI Taxonomy" id="3038773"/>
    <lineage>
        <taxon>Bacteria</taxon>
        <taxon>Pseudomonadati</taxon>
        <taxon>Pseudomonadota</taxon>
        <taxon>Alphaproteobacteria</taxon>
        <taxon>Rhodobacterales</taxon>
        <taxon>Roseobacteraceae</taxon>
        <taxon>Jannaschia</taxon>
    </lineage>
</organism>
<dbReference type="InterPro" id="IPR030395">
    <property type="entry name" value="GP_PDE_dom"/>
</dbReference>
<dbReference type="Gene3D" id="3.20.20.190">
    <property type="entry name" value="Phosphatidylinositol (PI) phosphodiesterase"/>
    <property type="match status" value="1"/>
</dbReference>
<evidence type="ECO:0000313" key="3">
    <source>
        <dbReference type="Proteomes" id="UP001243420"/>
    </source>
</evidence>
<feature type="domain" description="GP-PDE" evidence="1">
    <location>
        <begin position="9"/>
        <end position="250"/>
    </location>
</feature>
<protein>
    <submittedName>
        <fullName evidence="2">Glycerophosphodiester phosphodiesterase family protein</fullName>
    </submittedName>
</protein>
<evidence type="ECO:0000313" key="2">
    <source>
        <dbReference type="EMBL" id="WGH77450.1"/>
    </source>
</evidence>
<keyword evidence="3" id="KW-1185">Reference proteome</keyword>
<dbReference type="EMBL" id="CP122537">
    <property type="protein sequence ID" value="WGH77450.1"/>
    <property type="molecule type" value="Genomic_DNA"/>
</dbReference>
<proteinExistence type="predicted"/>